<dbReference type="CDD" id="cd06260">
    <property type="entry name" value="DUF820-like"/>
    <property type="match status" value="1"/>
</dbReference>
<proteinExistence type="predicted"/>
<dbReference type="InterPro" id="IPR011335">
    <property type="entry name" value="Restrct_endonuc-II-like"/>
</dbReference>
<dbReference type="AlphaFoldDB" id="A0A317CER3"/>
<dbReference type="PANTHER" id="PTHR36558">
    <property type="entry name" value="GLR1098 PROTEIN"/>
    <property type="match status" value="1"/>
</dbReference>
<dbReference type="Proteomes" id="UP000245539">
    <property type="component" value="Unassembled WGS sequence"/>
</dbReference>
<dbReference type="GO" id="GO:0004519">
    <property type="term" value="F:endonuclease activity"/>
    <property type="evidence" value="ECO:0007669"/>
    <property type="project" value="UniProtKB-KW"/>
</dbReference>
<sequence length="188" mass="21371">MAKAAETQQSISEQEYLDGEKLSDTRHEYVDGYVYAMAGSSRRHAEIALNIATSIKQAAKGTPCKTYVSDIKVHAASHKSYFYPDVVVGCDDNESNDYYLEAPCLIVEVLSESTEKRDRREKLLAYMNIPSVQAYMLVAQDRAEVELYYREESGNWWVQVYEQMDDSFLLPCVNQQVTVADVYDGVSF</sequence>
<keyword evidence="2" id="KW-0378">Hydrolase</keyword>
<dbReference type="Pfam" id="PF05685">
    <property type="entry name" value="Uma2"/>
    <property type="match status" value="1"/>
</dbReference>
<keyword evidence="2" id="KW-0540">Nuclease</keyword>
<dbReference type="InterPro" id="IPR008538">
    <property type="entry name" value="Uma2"/>
</dbReference>
<dbReference type="SUPFAM" id="SSF52980">
    <property type="entry name" value="Restriction endonuclease-like"/>
    <property type="match status" value="1"/>
</dbReference>
<dbReference type="RefSeq" id="WP_109837773.1">
    <property type="nucleotide sequence ID" value="NZ_QGKM01000028.1"/>
</dbReference>
<feature type="domain" description="Putative restriction endonuclease" evidence="1">
    <location>
        <begin position="14"/>
        <end position="173"/>
    </location>
</feature>
<dbReference type="Gene3D" id="3.90.1570.10">
    <property type="entry name" value="tt1808, chain A"/>
    <property type="match status" value="1"/>
</dbReference>
<name>A0A317CER3_9GAMM</name>
<dbReference type="OrthoDB" id="26750at2"/>
<evidence type="ECO:0000259" key="1">
    <source>
        <dbReference type="Pfam" id="PF05685"/>
    </source>
</evidence>
<dbReference type="InterPro" id="IPR012296">
    <property type="entry name" value="Nuclease_put_TT1808"/>
</dbReference>
<gene>
    <name evidence="2" type="ORF">DKW60_11155</name>
</gene>
<protein>
    <submittedName>
        <fullName evidence="2">Uma2 family endonuclease</fullName>
    </submittedName>
</protein>
<dbReference type="PANTHER" id="PTHR36558:SF1">
    <property type="entry name" value="RESTRICTION ENDONUCLEASE DOMAIN-CONTAINING PROTEIN-RELATED"/>
    <property type="match status" value="1"/>
</dbReference>
<evidence type="ECO:0000313" key="3">
    <source>
        <dbReference type="Proteomes" id="UP000245539"/>
    </source>
</evidence>
<evidence type="ECO:0000313" key="2">
    <source>
        <dbReference type="EMBL" id="PWQ97144.1"/>
    </source>
</evidence>
<organism evidence="2 3">
    <name type="scientific">Leucothrix pacifica</name>
    <dbReference type="NCBI Taxonomy" id="1247513"/>
    <lineage>
        <taxon>Bacteria</taxon>
        <taxon>Pseudomonadati</taxon>
        <taxon>Pseudomonadota</taxon>
        <taxon>Gammaproteobacteria</taxon>
        <taxon>Thiotrichales</taxon>
        <taxon>Thiotrichaceae</taxon>
        <taxon>Leucothrix</taxon>
    </lineage>
</organism>
<keyword evidence="2" id="KW-0255">Endonuclease</keyword>
<dbReference type="EMBL" id="QGKM01000028">
    <property type="protein sequence ID" value="PWQ97144.1"/>
    <property type="molecule type" value="Genomic_DNA"/>
</dbReference>
<accession>A0A317CER3</accession>
<keyword evidence="3" id="KW-1185">Reference proteome</keyword>
<comment type="caution">
    <text evidence="2">The sequence shown here is derived from an EMBL/GenBank/DDBJ whole genome shotgun (WGS) entry which is preliminary data.</text>
</comment>
<reference evidence="2 3" key="1">
    <citation type="submission" date="2018-05" db="EMBL/GenBank/DDBJ databases">
        <title>Leucothrix arctica sp. nov., isolated from Arctic seawater.</title>
        <authorList>
            <person name="Choi A."/>
            <person name="Baek K."/>
        </authorList>
    </citation>
    <scope>NUCLEOTIDE SEQUENCE [LARGE SCALE GENOMIC DNA]</scope>
    <source>
        <strain evidence="2 3">JCM 18388</strain>
    </source>
</reference>